<evidence type="ECO:0000313" key="2">
    <source>
        <dbReference type="Proteomes" id="UP000198854"/>
    </source>
</evidence>
<accession>A0A1G8EQT0</accession>
<keyword evidence="2" id="KW-1185">Reference proteome</keyword>
<evidence type="ECO:0000313" key="1">
    <source>
        <dbReference type="EMBL" id="SDH72250.1"/>
    </source>
</evidence>
<name>A0A1G8EQT0_9VIBR</name>
<dbReference type="OrthoDB" id="9553839at2"/>
<dbReference type="Proteomes" id="UP000198854">
    <property type="component" value="Unassembled WGS sequence"/>
</dbReference>
<sequence length="298" mass="34050">MLANMFAHYLEMAWKQESQKANFSEIKQFRALMDSFASLNSTFRLEEFHGMKHQVVFNGQGSWGRNTARCEISDLLIVSYKKTPSFEARVTLLQAKRSLEKHDLCSSWTSGSCSTSFKANLEQWDLLARRPNVLPYPPFDCHPEILSGAELPSIGSIGVFHKIKGKEYNFFYMSADCASPLSNPTTKYAKLKVHKLKPARMINGYKECTFACCINTFGEALYNLEIGTPVHDEKGLSKQSERYRNNLRGWLKMVLMSHIEMTSPDSSLAREFEELLDTDFEGEFMHQPPNLILINCDN</sequence>
<dbReference type="AlphaFoldDB" id="A0A1G8EQT0"/>
<dbReference type="EMBL" id="FNDD01000026">
    <property type="protein sequence ID" value="SDH72250.1"/>
    <property type="molecule type" value="Genomic_DNA"/>
</dbReference>
<proteinExistence type="predicted"/>
<reference evidence="1 2" key="1">
    <citation type="submission" date="2016-10" db="EMBL/GenBank/DDBJ databases">
        <authorList>
            <person name="de Groot N.N."/>
        </authorList>
    </citation>
    <scope>NUCLEOTIDE SEQUENCE [LARGE SCALE GENOMIC DNA]</scope>
    <source>
        <strain evidence="1 2">CGMCC 1.10228</strain>
    </source>
</reference>
<dbReference type="RefSeq" id="WP_039625422.1">
    <property type="nucleotide sequence ID" value="NZ_FNDD01000026.1"/>
</dbReference>
<gene>
    <name evidence="1" type="ORF">SAMN04488136_12614</name>
</gene>
<organism evidence="1 2">
    <name type="scientific">Vibrio xiamenensis</name>
    <dbReference type="NCBI Taxonomy" id="861298"/>
    <lineage>
        <taxon>Bacteria</taxon>
        <taxon>Pseudomonadati</taxon>
        <taxon>Pseudomonadota</taxon>
        <taxon>Gammaproteobacteria</taxon>
        <taxon>Vibrionales</taxon>
        <taxon>Vibrionaceae</taxon>
        <taxon>Vibrio</taxon>
    </lineage>
</organism>
<dbReference type="STRING" id="861298.SAMN04488136_12614"/>
<protein>
    <submittedName>
        <fullName evidence="1">Uncharacterized protein</fullName>
    </submittedName>
</protein>